<dbReference type="Gene3D" id="2.50.20.10">
    <property type="entry name" value="Lipoprotein localisation LolA/LolB/LppX"/>
    <property type="match status" value="1"/>
</dbReference>
<comment type="caution">
    <text evidence="1">The sequence shown here is derived from an EMBL/GenBank/DDBJ whole genome shotgun (WGS) entry which is preliminary data.</text>
</comment>
<name>A0A0P8W9R6_9CLOT</name>
<gene>
    <name evidence="1" type="ORF">OXPF_10730</name>
</gene>
<protein>
    <submittedName>
        <fullName evidence="1">Uncharacterized protein</fullName>
    </submittedName>
</protein>
<sequence length="243" mass="27496">MIRKNKLIAILVLCTISAMTIVINSYNINKRTLKASDADKIHINKVEDLNKSPIVQKMLTANDNYTFLSGIVELEEFTPIKSMTKVNISVKQPDKYIVEVFDLYDDKANTSIAVNNGKEIQLKEPDTEIKKYKPFTESNKTQADPNEGIVPDFNGTYLALSGPVNSMIHPEFYVHDAFRRSTVTVLGDDKFLDRAATVINLKYVENKGGDSQTFWVDKNTGVILKTELYDEEGEILFRDAFTK</sequence>
<dbReference type="AlphaFoldDB" id="A0A0P8W9R6"/>
<organism evidence="1 2">
    <name type="scientific">Oxobacter pfennigii</name>
    <dbReference type="NCBI Taxonomy" id="36849"/>
    <lineage>
        <taxon>Bacteria</taxon>
        <taxon>Bacillati</taxon>
        <taxon>Bacillota</taxon>
        <taxon>Clostridia</taxon>
        <taxon>Eubacteriales</taxon>
        <taxon>Clostridiaceae</taxon>
        <taxon>Oxobacter</taxon>
    </lineage>
</organism>
<keyword evidence="2" id="KW-1185">Reference proteome</keyword>
<evidence type="ECO:0000313" key="1">
    <source>
        <dbReference type="EMBL" id="KPU45378.1"/>
    </source>
</evidence>
<dbReference type="EMBL" id="LKET01000024">
    <property type="protein sequence ID" value="KPU45378.1"/>
    <property type="molecule type" value="Genomic_DNA"/>
</dbReference>
<dbReference type="RefSeq" id="WP_054874178.1">
    <property type="nucleotide sequence ID" value="NZ_LKET01000024.1"/>
</dbReference>
<dbReference type="Proteomes" id="UP000050326">
    <property type="component" value="Unassembled WGS sequence"/>
</dbReference>
<reference evidence="1 2" key="1">
    <citation type="submission" date="2015-09" db="EMBL/GenBank/DDBJ databases">
        <title>Genome sequence of Oxobacter pfennigii DSM 3222.</title>
        <authorList>
            <person name="Poehlein A."/>
            <person name="Bengelsdorf F.R."/>
            <person name="Schiel-Bengelsdorf B."/>
            <person name="Duerre P."/>
            <person name="Daniel R."/>
        </authorList>
    </citation>
    <scope>NUCLEOTIDE SEQUENCE [LARGE SCALE GENOMIC DNA]</scope>
    <source>
        <strain evidence="1 2">DSM 3222</strain>
    </source>
</reference>
<dbReference type="OrthoDB" id="2666201at2"/>
<evidence type="ECO:0000313" key="2">
    <source>
        <dbReference type="Proteomes" id="UP000050326"/>
    </source>
</evidence>
<accession>A0A0P8W9R6</accession>
<dbReference type="STRING" id="36849.OXPF_10730"/>
<proteinExistence type="predicted"/>